<dbReference type="InterPro" id="IPR009459">
    <property type="entry name" value="MucBP_dom"/>
</dbReference>
<evidence type="ECO:0000313" key="6">
    <source>
        <dbReference type="Proteomes" id="UP001549106"/>
    </source>
</evidence>
<feature type="domain" description="MucBP" evidence="4">
    <location>
        <begin position="372"/>
        <end position="397"/>
    </location>
</feature>
<feature type="domain" description="MucBP" evidence="4">
    <location>
        <begin position="307"/>
        <end position="332"/>
    </location>
</feature>
<dbReference type="Pfam" id="PF06458">
    <property type="entry name" value="MucBP"/>
    <property type="match status" value="5"/>
</dbReference>
<dbReference type="RefSeq" id="WP_354183570.1">
    <property type="nucleotide sequence ID" value="NZ_JBEPMJ010000007.1"/>
</dbReference>
<dbReference type="EMBL" id="JBEPMJ010000007">
    <property type="protein sequence ID" value="MET3750130.1"/>
    <property type="molecule type" value="Genomic_DNA"/>
</dbReference>
<name>A0ABV2M0X9_9FIRM</name>
<gene>
    <name evidence="5" type="ORF">ABID24_001365</name>
</gene>
<organism evidence="5 6">
    <name type="scientific">Blautia caecimuris</name>
    <dbReference type="NCBI Taxonomy" id="1796615"/>
    <lineage>
        <taxon>Bacteria</taxon>
        <taxon>Bacillati</taxon>
        <taxon>Bacillota</taxon>
        <taxon>Clostridia</taxon>
        <taxon>Lachnospirales</taxon>
        <taxon>Lachnospiraceae</taxon>
        <taxon>Blautia</taxon>
    </lineage>
</organism>
<accession>A0ABV2M0X9</accession>
<dbReference type="Proteomes" id="UP001549106">
    <property type="component" value="Unassembled WGS sequence"/>
</dbReference>
<keyword evidence="1" id="KW-0677">Repeat</keyword>
<reference evidence="5 6" key="1">
    <citation type="submission" date="2024-06" db="EMBL/GenBank/DDBJ databases">
        <title>Genomic Encyclopedia of Type Strains, Phase IV (KMG-IV): sequencing the most valuable type-strain genomes for metagenomic binning, comparative biology and taxonomic classification.</title>
        <authorList>
            <person name="Goeker M."/>
        </authorList>
    </citation>
    <scope>NUCLEOTIDE SEQUENCE [LARGE SCALE GENOMIC DNA]</scope>
    <source>
        <strain evidence="5 6">DSM 29492</strain>
    </source>
</reference>
<sequence length="675" mass="73458">MKNKVVRKLLMVGLSSSVVLTSTVGVTAASMDATTTDVVVENAAEDEVLTPVEGEEAVTEETSEEVAEEETTEETGEEVAEEETTEDTEKQEEPTYSVDVTIQYTLEGTDDVVGTETVSAGVNKYDCFAFKASDLTQVPGGYELCESGDISGSASETTITVYVREKAAETRSINVNYVDESGNIIGTETVEVPQNAGNFNASLLKNVPEKYALAATGDVALVPDSDSVDVLVRLKEKTIMVNYILEDGSNVGTGNAVVEAGANHINTSALKDVPYGYELASTGDINLNEGGNSVNIVVREKDYNQSVFVNYVDEDGNLVLSESIKVYKGTEYINTGDLNIPYGWEVAEAGDMPIKDGAVTVVVREKEYTKDVVVNYVDEAGNPVLTTSIKLLKDETYFNTSILKDVPYGWELATLGDVPVAGNVAYVVVREKEYTKDVVVNYVDEAGNPVLTTSIKLLKDETYFNTSILKDVPYGWEIANAGDVPVGDNNVATVVVREKEYTKDVVVNYVDEAGNPVLTTSIKLLKDETYFNTSILKDVPYGWILANVGDISLNEDGTATVVVRQKQYTRDVVINYVDEEGNNILTSGIKLDENATYFNTSILKDVPYGWELANVGDVPVDFETNSATVVVREKVYQRDVVINYVDEEGNNILTSGIKLDENATYFNTSILTDVP</sequence>
<feature type="non-terminal residue" evidence="5">
    <location>
        <position position="675"/>
    </location>
</feature>
<evidence type="ECO:0000259" key="4">
    <source>
        <dbReference type="Pfam" id="PF06458"/>
    </source>
</evidence>
<feature type="domain" description="MucBP" evidence="4">
    <location>
        <begin position="438"/>
        <end position="463"/>
    </location>
</feature>
<feature type="chain" id="PRO_5047418727" evidence="3">
    <location>
        <begin position="22"/>
        <end position="675"/>
    </location>
</feature>
<keyword evidence="3" id="KW-0732">Signal</keyword>
<feature type="domain" description="MucBP" evidence="4">
    <location>
        <begin position="505"/>
        <end position="530"/>
    </location>
</feature>
<feature type="signal peptide" evidence="3">
    <location>
        <begin position="1"/>
        <end position="21"/>
    </location>
</feature>
<comment type="caution">
    <text evidence="5">The sequence shown here is derived from an EMBL/GenBank/DDBJ whole genome shotgun (WGS) entry which is preliminary data.</text>
</comment>
<protein>
    <submittedName>
        <fullName evidence="5">Uncharacterized protein YbcV (DUF1398 family)</fullName>
    </submittedName>
</protein>
<evidence type="ECO:0000256" key="3">
    <source>
        <dbReference type="SAM" id="SignalP"/>
    </source>
</evidence>
<feature type="region of interest" description="Disordered" evidence="2">
    <location>
        <begin position="51"/>
        <end position="96"/>
    </location>
</feature>
<keyword evidence="6" id="KW-1185">Reference proteome</keyword>
<evidence type="ECO:0000313" key="5">
    <source>
        <dbReference type="EMBL" id="MET3750130.1"/>
    </source>
</evidence>
<feature type="compositionally biased region" description="Acidic residues" evidence="2">
    <location>
        <begin position="51"/>
        <end position="86"/>
    </location>
</feature>
<proteinExistence type="predicted"/>
<feature type="domain" description="MucBP" evidence="4">
    <location>
        <begin position="572"/>
        <end position="597"/>
    </location>
</feature>
<evidence type="ECO:0000256" key="1">
    <source>
        <dbReference type="ARBA" id="ARBA00022737"/>
    </source>
</evidence>
<evidence type="ECO:0000256" key="2">
    <source>
        <dbReference type="SAM" id="MobiDB-lite"/>
    </source>
</evidence>